<protein>
    <recommendedName>
        <fullName evidence="4">Phage protein</fullName>
    </recommendedName>
</protein>
<feature type="compositionally biased region" description="Basic and acidic residues" evidence="1">
    <location>
        <begin position="216"/>
        <end position="234"/>
    </location>
</feature>
<dbReference type="EMBL" id="JAHQCS010000057">
    <property type="protein sequence ID" value="MBU9711069.1"/>
    <property type="molecule type" value="Genomic_DNA"/>
</dbReference>
<feature type="compositionally biased region" description="Basic and acidic residues" evidence="1">
    <location>
        <begin position="193"/>
        <end position="208"/>
    </location>
</feature>
<feature type="compositionally biased region" description="Pro residues" evidence="1">
    <location>
        <begin position="36"/>
        <end position="50"/>
    </location>
</feature>
<gene>
    <name evidence="2" type="ORF">KS419_04870</name>
</gene>
<reference evidence="2 3" key="1">
    <citation type="submission" date="2021-06" db="EMBL/GenBank/DDBJ databases">
        <title>Bacillus sp. RD4P76, an endophyte from a halophyte.</title>
        <authorList>
            <person name="Sun J.-Q."/>
        </authorList>
    </citation>
    <scope>NUCLEOTIDE SEQUENCE [LARGE SCALE GENOMIC DNA]</scope>
    <source>
        <strain evidence="2 3">CGMCC 1.15917</strain>
    </source>
</reference>
<evidence type="ECO:0000256" key="1">
    <source>
        <dbReference type="SAM" id="MobiDB-lite"/>
    </source>
</evidence>
<dbReference type="Proteomes" id="UP000784880">
    <property type="component" value="Unassembled WGS sequence"/>
</dbReference>
<feature type="region of interest" description="Disordered" evidence="1">
    <location>
        <begin position="193"/>
        <end position="234"/>
    </location>
</feature>
<name>A0ABS6JCZ6_9BACI</name>
<accession>A0ABS6JCZ6</accession>
<organism evidence="2 3">
    <name type="scientific">Evansella tamaricis</name>
    <dbReference type="NCBI Taxonomy" id="2069301"/>
    <lineage>
        <taxon>Bacteria</taxon>
        <taxon>Bacillati</taxon>
        <taxon>Bacillota</taxon>
        <taxon>Bacilli</taxon>
        <taxon>Bacillales</taxon>
        <taxon>Bacillaceae</taxon>
        <taxon>Evansella</taxon>
    </lineage>
</organism>
<proteinExistence type="predicted"/>
<dbReference type="RefSeq" id="WP_217064960.1">
    <property type="nucleotide sequence ID" value="NZ_JAHQCS010000057.1"/>
</dbReference>
<evidence type="ECO:0000313" key="3">
    <source>
        <dbReference type="Proteomes" id="UP000784880"/>
    </source>
</evidence>
<keyword evidence="3" id="KW-1185">Reference proteome</keyword>
<feature type="region of interest" description="Disordered" evidence="1">
    <location>
        <begin position="1"/>
        <end position="87"/>
    </location>
</feature>
<feature type="region of interest" description="Disordered" evidence="1">
    <location>
        <begin position="112"/>
        <end position="131"/>
    </location>
</feature>
<comment type="caution">
    <text evidence="2">The sequence shown here is derived from an EMBL/GenBank/DDBJ whole genome shotgun (WGS) entry which is preliminary data.</text>
</comment>
<evidence type="ECO:0000313" key="2">
    <source>
        <dbReference type="EMBL" id="MBU9711069.1"/>
    </source>
</evidence>
<sequence length="234" mass="26272">MLFNYKNVDQATQNLEGPKFNSFLPLDLQYFNGGGDPPPSDPPADPPQDPPGGGNKPPQDPPKDPEGGGEPTKTFTQEDVNNLIAKETRKQQEKILKDLGIDDFKNAKEGMKKFQDWQESQKTEAQKQQEKLQDLENNYNTTSQENQSLKAQLAALKTGVQSDSVEDVVALAERLVSDEVSLDEAINQVIEKYPHFKGETQKQEDKSTQKPSFVAPDHKRTEVSDLDKWKEAFK</sequence>
<evidence type="ECO:0008006" key="4">
    <source>
        <dbReference type="Google" id="ProtNLM"/>
    </source>
</evidence>